<dbReference type="InterPro" id="IPR026444">
    <property type="entry name" value="Secre_tail"/>
</dbReference>
<evidence type="ECO:0000256" key="2">
    <source>
        <dbReference type="SAM" id="SignalP"/>
    </source>
</evidence>
<accession>A0ABV5GCA8</accession>
<comment type="caution">
    <text evidence="4">The sequence shown here is derived from an EMBL/GenBank/DDBJ whole genome shotgun (WGS) entry which is preliminary data.</text>
</comment>
<name>A0ABV5GCA8_9FLAO</name>
<proteinExistence type="predicted"/>
<reference evidence="4 5" key="1">
    <citation type="submission" date="2024-09" db="EMBL/GenBank/DDBJ databases">
        <authorList>
            <person name="Sun Q."/>
            <person name="Mori K."/>
        </authorList>
    </citation>
    <scope>NUCLEOTIDE SEQUENCE [LARGE SCALE GENOMIC DNA]</scope>
    <source>
        <strain evidence="4 5">CECT 8460</strain>
    </source>
</reference>
<protein>
    <submittedName>
        <fullName evidence="4">T9SS type A sorting domain-containing protein</fullName>
    </submittedName>
</protein>
<dbReference type="RefSeq" id="WP_290286008.1">
    <property type="nucleotide sequence ID" value="NZ_JAUFQN010000019.1"/>
</dbReference>
<gene>
    <name evidence="4" type="ORF">ACFFUU_03965</name>
</gene>
<sequence length="281" mass="30245">MKKIILSILGIYLMFGLSLNMSAQNTPGNLTFTLTCPKHTSGNYETDGRYAVAIWIESCTPCGTTAGTSTFVKTKARYWGSNTSDHLPTWVSKSGSSVVDAATGATMGRGATGTPNSLANAFLTHTYTWNGTNVAGTVVADGSYRVAVQETWGHGSATVTRYFPFTKGVNTDSQTPTADTNFTAIALSWAATLGVEDFNTTPDFVVYPNPSKGIFNIDYKNQVNTIKVVNILGEVVYSEDVDFSLSDTSKKIDLSSFANGIYIFNLTNDKGTSTYKVLLDK</sequence>
<dbReference type="Proteomes" id="UP001589576">
    <property type="component" value="Unassembled WGS sequence"/>
</dbReference>
<dbReference type="NCBIfam" id="TIGR04183">
    <property type="entry name" value="Por_Secre_tail"/>
    <property type="match status" value="1"/>
</dbReference>
<keyword evidence="1 2" id="KW-0732">Signal</keyword>
<evidence type="ECO:0000313" key="5">
    <source>
        <dbReference type="Proteomes" id="UP001589576"/>
    </source>
</evidence>
<feature type="chain" id="PRO_5047459193" evidence="2">
    <location>
        <begin position="24"/>
        <end position="281"/>
    </location>
</feature>
<feature type="signal peptide" evidence="2">
    <location>
        <begin position="1"/>
        <end position="23"/>
    </location>
</feature>
<keyword evidence="5" id="KW-1185">Reference proteome</keyword>
<evidence type="ECO:0000313" key="4">
    <source>
        <dbReference type="EMBL" id="MFB9088748.1"/>
    </source>
</evidence>
<feature type="domain" description="Secretion system C-terminal sorting" evidence="3">
    <location>
        <begin position="206"/>
        <end position="277"/>
    </location>
</feature>
<dbReference type="Pfam" id="PF18962">
    <property type="entry name" value="Por_Secre_tail"/>
    <property type="match status" value="1"/>
</dbReference>
<evidence type="ECO:0000256" key="1">
    <source>
        <dbReference type="ARBA" id="ARBA00022729"/>
    </source>
</evidence>
<evidence type="ECO:0000259" key="3">
    <source>
        <dbReference type="Pfam" id="PF18962"/>
    </source>
</evidence>
<dbReference type="EMBL" id="JBHMFB010000010">
    <property type="protein sequence ID" value="MFB9088748.1"/>
    <property type="molecule type" value="Genomic_DNA"/>
</dbReference>
<organism evidence="4 5">
    <name type="scientific">Flavobacterium paronense</name>
    <dbReference type="NCBI Taxonomy" id="1392775"/>
    <lineage>
        <taxon>Bacteria</taxon>
        <taxon>Pseudomonadati</taxon>
        <taxon>Bacteroidota</taxon>
        <taxon>Flavobacteriia</taxon>
        <taxon>Flavobacteriales</taxon>
        <taxon>Flavobacteriaceae</taxon>
        <taxon>Flavobacterium</taxon>
    </lineage>
</organism>